<evidence type="ECO:0000256" key="10">
    <source>
        <dbReference type="PROSITE-ProRule" id="PRU00339"/>
    </source>
</evidence>
<dbReference type="AlphaFoldDB" id="A0A166G978"/>
<reference evidence="11 12" key="1">
    <citation type="journal article" date="2016" name="Mol. Biol. Evol.">
        <title>Comparative Genomics of Early-Diverging Mushroom-Forming Fungi Provides Insights into the Origins of Lignocellulose Decay Capabilities.</title>
        <authorList>
            <person name="Nagy L.G."/>
            <person name="Riley R."/>
            <person name="Tritt A."/>
            <person name="Adam C."/>
            <person name="Daum C."/>
            <person name="Floudas D."/>
            <person name="Sun H."/>
            <person name="Yadav J.S."/>
            <person name="Pangilinan J."/>
            <person name="Larsson K.H."/>
            <person name="Matsuura K."/>
            <person name="Barry K."/>
            <person name="Labutti K."/>
            <person name="Kuo R."/>
            <person name="Ohm R.A."/>
            <person name="Bhattacharya S.S."/>
            <person name="Shirouzu T."/>
            <person name="Yoshinaga Y."/>
            <person name="Martin F.M."/>
            <person name="Grigoriev I.V."/>
            <person name="Hibbett D.S."/>
        </authorList>
    </citation>
    <scope>NUCLEOTIDE SEQUENCE [LARGE SCALE GENOMIC DNA]</scope>
    <source>
        <strain evidence="11 12">CBS 109695</strain>
    </source>
</reference>
<dbReference type="InterPro" id="IPR019734">
    <property type="entry name" value="TPR_rpt"/>
</dbReference>
<keyword evidence="6 10" id="KW-0802">TPR repeat</keyword>
<comment type="similarity">
    <text evidence="2">Belongs to the kinesin light chain family.</text>
</comment>
<evidence type="ECO:0000256" key="4">
    <source>
        <dbReference type="ARBA" id="ARBA00022701"/>
    </source>
</evidence>
<dbReference type="PANTHER" id="PTHR45783">
    <property type="entry name" value="KINESIN LIGHT CHAIN"/>
    <property type="match status" value="1"/>
</dbReference>
<dbReference type="OrthoDB" id="10260758at2759"/>
<keyword evidence="7" id="KW-0175">Coiled coil</keyword>
<sequence>METRQRLDHIGASFEVHPLPSLLPFNDAPVDLISSCFTGRHEDLKFIADALSSPTGRAPARCAIWGMPGLGKSQLGLKYAHSSFESGRHTHIFAISATTVEKLNRGLVGVLNLVQHPERHNSDQAAQLTAARHCFEHSEKYGFVQWLIIFDNATSETVAFLRLHLPRQNANGSIFITTRTLEIAEALTNVAGQQHPICELKALSPMQSAELLLKTAGIPSSAAVDIDSAQKLVKRMGYLPLAVEQAGALMKQNGFSSADRLNNLYDQHGSGEIIGWTNSLSTYEETSVLAAFTAPLQRLGEINPAALSFLRVLAYFDPEHIPLDIVVLGAEKARAYLASQTESTSPSSPALQKKRFSFRRLINKSPGKQAKPRPLTAPPSVKVPLELIPLLESICSEEWLRRACGHLKDLSLARPLYGEKTSLYIHDLIRQVIIQQTSTDHELGEDPYFTLAVALLFRAFSTIEDPGSPQCWAECERFVPHLMSLVNRVGALPIDLLGVLSVGVAWYFLQRGRYEEAAALCQHALAGQTQQLGADHPDTLTTVHRLASVYYCQGMYNEAEALYRRALASREQRLGADHPDTLTTVNNLAALYDEQGNLAEAEALYQRALKGQKQQLGADHPDTLRTVNNLAVLYDQQGNHVGAEALYQRALVSREQQLGANHPDTLMTVNNLAVLYDQQGKYAEAEALYQRALMGKEQQLGADHPDTLMTVHNIAVLYEHQRKHEEAETLYKQALAGQTQQLGADHLDTLGTVNILAELYRRQGKYDAAEALYHRTLSGREQQLGGTHRDTLSTVHNLAWLYEYQGKYGEAEVLYWRAMVGREPQLGADHRDTLETINNLAVLYERQGMYNEAEPLYQRALAGRERQLGADHPNTLGTVSNLAGLYRLQGNYDEAEVLFQRALAGREQQLGADHPDTLTTVHNLAALYFQQGEHDKADVMFRRALAGCEQQLGPDHPSTLTTVEGLAMSHEIQGKYDMAERLHKRALAGRKTSIGIHHPDTIRSMEHLAHLYDEQGRDGEASTLWARAEEAEKGRSLK</sequence>
<dbReference type="GO" id="GO:0019894">
    <property type="term" value="F:kinesin binding"/>
    <property type="evidence" value="ECO:0007669"/>
    <property type="project" value="TreeGrafter"/>
</dbReference>
<dbReference type="PRINTS" id="PR00381">
    <property type="entry name" value="KINESINLIGHT"/>
</dbReference>
<dbReference type="GO" id="GO:0043531">
    <property type="term" value="F:ADP binding"/>
    <property type="evidence" value="ECO:0007669"/>
    <property type="project" value="InterPro"/>
</dbReference>
<keyword evidence="3" id="KW-0963">Cytoplasm</keyword>
<dbReference type="PANTHER" id="PTHR45783:SF3">
    <property type="entry name" value="KINESIN LIGHT CHAIN"/>
    <property type="match status" value="1"/>
</dbReference>
<keyword evidence="12" id="KW-1185">Reference proteome</keyword>
<dbReference type="Pfam" id="PF13374">
    <property type="entry name" value="TPR_10"/>
    <property type="match status" value="2"/>
</dbReference>
<keyword evidence="4" id="KW-0493">Microtubule</keyword>
<keyword evidence="5" id="KW-0677">Repeat</keyword>
<dbReference type="InterPro" id="IPR011990">
    <property type="entry name" value="TPR-like_helical_dom_sf"/>
</dbReference>
<evidence type="ECO:0000256" key="1">
    <source>
        <dbReference type="ARBA" id="ARBA00004245"/>
    </source>
</evidence>
<dbReference type="GO" id="GO:0005871">
    <property type="term" value="C:kinesin complex"/>
    <property type="evidence" value="ECO:0007669"/>
    <property type="project" value="InterPro"/>
</dbReference>
<proteinExistence type="inferred from homology"/>
<dbReference type="Gene3D" id="1.25.40.10">
    <property type="entry name" value="Tetratricopeptide repeat domain"/>
    <property type="match status" value="3"/>
</dbReference>
<evidence type="ECO:0000256" key="6">
    <source>
        <dbReference type="ARBA" id="ARBA00022803"/>
    </source>
</evidence>
<evidence type="ECO:0000256" key="8">
    <source>
        <dbReference type="ARBA" id="ARBA00023175"/>
    </source>
</evidence>
<dbReference type="PROSITE" id="PS50005">
    <property type="entry name" value="TPR"/>
    <property type="match status" value="1"/>
</dbReference>
<evidence type="ECO:0000256" key="2">
    <source>
        <dbReference type="ARBA" id="ARBA00009622"/>
    </source>
</evidence>
<gene>
    <name evidence="11" type="ORF">FIBSPDRAFT_830419</name>
</gene>
<dbReference type="Gene3D" id="3.40.50.300">
    <property type="entry name" value="P-loop containing nucleotide triphosphate hydrolases"/>
    <property type="match status" value="1"/>
</dbReference>
<evidence type="ECO:0000313" key="11">
    <source>
        <dbReference type="EMBL" id="KZP17599.1"/>
    </source>
</evidence>
<evidence type="ECO:0000256" key="9">
    <source>
        <dbReference type="ARBA" id="ARBA00023212"/>
    </source>
</evidence>
<dbReference type="GO" id="GO:0007018">
    <property type="term" value="P:microtubule-based movement"/>
    <property type="evidence" value="ECO:0007669"/>
    <property type="project" value="TreeGrafter"/>
</dbReference>
<dbReference type="STRING" id="436010.A0A166G978"/>
<accession>A0A166G978</accession>
<dbReference type="SMART" id="SM00028">
    <property type="entry name" value="TPR"/>
    <property type="match status" value="12"/>
</dbReference>
<dbReference type="SUPFAM" id="SSF48452">
    <property type="entry name" value="TPR-like"/>
    <property type="match status" value="2"/>
</dbReference>
<evidence type="ECO:0000313" key="12">
    <source>
        <dbReference type="Proteomes" id="UP000076532"/>
    </source>
</evidence>
<name>A0A166G978_9AGAM</name>
<organism evidence="11 12">
    <name type="scientific">Athelia psychrophila</name>
    <dbReference type="NCBI Taxonomy" id="1759441"/>
    <lineage>
        <taxon>Eukaryota</taxon>
        <taxon>Fungi</taxon>
        <taxon>Dikarya</taxon>
        <taxon>Basidiomycota</taxon>
        <taxon>Agaricomycotina</taxon>
        <taxon>Agaricomycetes</taxon>
        <taxon>Agaricomycetidae</taxon>
        <taxon>Atheliales</taxon>
        <taxon>Atheliaceae</taxon>
        <taxon>Athelia</taxon>
    </lineage>
</organism>
<dbReference type="GO" id="GO:0005874">
    <property type="term" value="C:microtubule"/>
    <property type="evidence" value="ECO:0007669"/>
    <property type="project" value="UniProtKB-KW"/>
</dbReference>
<dbReference type="Proteomes" id="UP000076532">
    <property type="component" value="Unassembled WGS sequence"/>
</dbReference>
<dbReference type="GO" id="GO:0005737">
    <property type="term" value="C:cytoplasm"/>
    <property type="evidence" value="ECO:0007669"/>
    <property type="project" value="TreeGrafter"/>
</dbReference>
<protein>
    <submittedName>
        <fullName evidence="11">TPR-like protein</fullName>
    </submittedName>
</protein>
<dbReference type="InterPro" id="IPR002151">
    <property type="entry name" value="Kinesin_light"/>
</dbReference>
<feature type="repeat" description="TPR" evidence="10">
    <location>
        <begin position="834"/>
        <end position="867"/>
    </location>
</feature>
<dbReference type="EMBL" id="KV417581">
    <property type="protein sequence ID" value="KZP17599.1"/>
    <property type="molecule type" value="Genomic_DNA"/>
</dbReference>
<evidence type="ECO:0000256" key="5">
    <source>
        <dbReference type="ARBA" id="ARBA00022737"/>
    </source>
</evidence>
<dbReference type="SUPFAM" id="SSF52540">
    <property type="entry name" value="P-loop containing nucleoside triphosphate hydrolases"/>
    <property type="match status" value="1"/>
</dbReference>
<dbReference type="InterPro" id="IPR027417">
    <property type="entry name" value="P-loop_NTPase"/>
</dbReference>
<comment type="subcellular location">
    <subcellularLocation>
        <location evidence="1">Cytoplasm</location>
        <location evidence="1">Cytoskeleton</location>
    </subcellularLocation>
</comment>
<evidence type="ECO:0000256" key="7">
    <source>
        <dbReference type="ARBA" id="ARBA00023054"/>
    </source>
</evidence>
<dbReference type="Pfam" id="PF13424">
    <property type="entry name" value="TPR_12"/>
    <property type="match status" value="6"/>
</dbReference>
<keyword evidence="8" id="KW-0505">Motor protein</keyword>
<keyword evidence="9" id="KW-0206">Cytoskeleton</keyword>
<evidence type="ECO:0000256" key="3">
    <source>
        <dbReference type="ARBA" id="ARBA00022490"/>
    </source>
</evidence>